<evidence type="ECO:0000313" key="3">
    <source>
        <dbReference type="Proteomes" id="UP000030598"/>
    </source>
</evidence>
<keyword evidence="1" id="KW-0812">Transmembrane</keyword>
<dbReference type="Proteomes" id="UP000030598">
    <property type="component" value="Unassembled WGS sequence"/>
</dbReference>
<feature type="transmembrane region" description="Helical" evidence="1">
    <location>
        <begin position="6"/>
        <end position="26"/>
    </location>
</feature>
<feature type="transmembrane region" description="Helical" evidence="1">
    <location>
        <begin position="33"/>
        <end position="54"/>
    </location>
</feature>
<proteinExistence type="predicted"/>
<evidence type="ECO:0000256" key="1">
    <source>
        <dbReference type="SAM" id="Phobius"/>
    </source>
</evidence>
<dbReference type="STRING" id="59925.EU91_0903"/>
<gene>
    <name evidence="2" type="ORF">EU91_0903</name>
</gene>
<evidence type="ECO:0000313" key="2">
    <source>
        <dbReference type="EMBL" id="KGF87869.1"/>
    </source>
</evidence>
<dbReference type="AlphaFoldDB" id="A0A0A1ZI24"/>
<dbReference type="EMBL" id="JNAH01000004">
    <property type="protein sequence ID" value="KGF87869.1"/>
    <property type="molecule type" value="Genomic_DNA"/>
</dbReference>
<dbReference type="OrthoDB" id="541628at2"/>
<protein>
    <recommendedName>
        <fullName evidence="4">Rod shape-determining protein MreD</fullName>
    </recommendedName>
</protein>
<comment type="caution">
    <text evidence="2">The sequence shown here is derived from an EMBL/GenBank/DDBJ whole genome shotgun (WGS) entry which is preliminary data.</text>
</comment>
<organism evidence="2 3">
    <name type="scientific">Prochlorococcus marinus str. GP2</name>
    <dbReference type="NCBI Taxonomy" id="59925"/>
    <lineage>
        <taxon>Bacteria</taxon>
        <taxon>Bacillati</taxon>
        <taxon>Cyanobacteriota</taxon>
        <taxon>Cyanophyceae</taxon>
        <taxon>Synechococcales</taxon>
        <taxon>Prochlorococcaceae</taxon>
        <taxon>Prochlorococcus</taxon>
    </lineage>
</organism>
<sequence length="60" mass="7237">MKLNYYLIILFSLVLIDLSTELRILLDHFTFNSLYFAIGKHPLAFFILFSYPYLYKKLIK</sequence>
<reference evidence="3" key="1">
    <citation type="journal article" date="2014" name="Sci. Data">
        <title>Genomes of diverse isolates of the marine cyanobacterium Prochlorococcus.</title>
        <authorList>
            <person name="Biller S."/>
            <person name="Berube P."/>
            <person name="Thompson J."/>
            <person name="Kelly L."/>
            <person name="Roggensack S."/>
            <person name="Awad L."/>
            <person name="Roache-Johnson K."/>
            <person name="Ding H."/>
            <person name="Giovannoni S.J."/>
            <person name="Moore L.R."/>
            <person name="Chisholm S.W."/>
        </authorList>
    </citation>
    <scope>NUCLEOTIDE SEQUENCE [LARGE SCALE GENOMIC DNA]</scope>
    <source>
        <strain evidence="3">GP2</strain>
    </source>
</reference>
<accession>A0A0A1ZI24</accession>
<evidence type="ECO:0008006" key="4">
    <source>
        <dbReference type="Google" id="ProtNLM"/>
    </source>
</evidence>
<name>A0A0A1ZI24_PROMR</name>
<keyword evidence="1" id="KW-1133">Transmembrane helix</keyword>
<keyword evidence="1" id="KW-0472">Membrane</keyword>